<keyword evidence="1" id="KW-0560">Oxidoreductase</keyword>
<dbReference type="InterPro" id="IPR036812">
    <property type="entry name" value="NAD(P)_OxRdtase_dom_sf"/>
</dbReference>
<reference evidence="3 4" key="1">
    <citation type="submission" date="2018-09" db="EMBL/GenBank/DDBJ databases">
        <title>YIM PH21274 draft genome.</title>
        <authorList>
            <person name="Miao C."/>
        </authorList>
    </citation>
    <scope>NUCLEOTIDE SEQUENCE [LARGE SCALE GENOMIC DNA]</scope>
    <source>
        <strain evidence="3 4">YIM PH 21724</strain>
    </source>
</reference>
<dbReference type="CDD" id="cd19088">
    <property type="entry name" value="AKR_AKR13B1"/>
    <property type="match status" value="1"/>
</dbReference>
<dbReference type="Proteomes" id="UP000266677">
    <property type="component" value="Unassembled WGS sequence"/>
</dbReference>
<name>A0A3A4K364_9NOCA</name>
<protein>
    <submittedName>
        <fullName evidence="3">Aldo/keto reductase</fullName>
    </submittedName>
</protein>
<dbReference type="EMBL" id="QZFU01000055">
    <property type="protein sequence ID" value="RJO68456.1"/>
    <property type="molecule type" value="Genomic_DNA"/>
</dbReference>
<dbReference type="InterPro" id="IPR050791">
    <property type="entry name" value="Aldo-Keto_reductase"/>
</dbReference>
<evidence type="ECO:0000259" key="2">
    <source>
        <dbReference type="Pfam" id="PF00248"/>
    </source>
</evidence>
<evidence type="ECO:0000256" key="1">
    <source>
        <dbReference type="ARBA" id="ARBA00023002"/>
    </source>
</evidence>
<dbReference type="Pfam" id="PF00248">
    <property type="entry name" value="Aldo_ket_red"/>
    <property type="match status" value="1"/>
</dbReference>
<comment type="caution">
    <text evidence="3">The sequence shown here is derived from an EMBL/GenBank/DDBJ whole genome shotgun (WGS) entry which is preliminary data.</text>
</comment>
<gene>
    <name evidence="3" type="ORF">D5S18_32880</name>
</gene>
<organism evidence="3 4">
    <name type="scientific">Nocardia panacis</name>
    <dbReference type="NCBI Taxonomy" id="2340916"/>
    <lineage>
        <taxon>Bacteria</taxon>
        <taxon>Bacillati</taxon>
        <taxon>Actinomycetota</taxon>
        <taxon>Actinomycetes</taxon>
        <taxon>Mycobacteriales</taxon>
        <taxon>Nocardiaceae</taxon>
        <taxon>Nocardia</taxon>
    </lineage>
</organism>
<sequence>MSDLTLVDMTTTTSKSFSIGGDLPVRRIGYGAMRLTDSPETRNGGAAHIWRPPTDRAAVIAVLRGAADLGVNLIDTADSYALGANEELIAEALHPYGEDLVVATKIGNTRPGPQEWVPLGHPAYLRQQTELSLRRLRVDRIDLLYLHRIDPNVPLADQVGTLRQLREEGKVRHIGLSEVSVAELRAAMDITPIAAVQNVYNLVARQHDAVLEFAAEHDIAFVPYFPVAMGEHARPDSPVAALAKEIGATPAQVALAWLLRRSKTVVPIPGTASLTHLAENIDALDITLSDDQFARLSAL</sequence>
<dbReference type="AlphaFoldDB" id="A0A3A4K364"/>
<keyword evidence="4" id="KW-1185">Reference proteome</keyword>
<proteinExistence type="predicted"/>
<dbReference type="Gene3D" id="3.20.20.100">
    <property type="entry name" value="NADP-dependent oxidoreductase domain"/>
    <property type="match status" value="1"/>
</dbReference>
<dbReference type="PRINTS" id="PR00069">
    <property type="entry name" value="ALDKETRDTASE"/>
</dbReference>
<dbReference type="SUPFAM" id="SSF51430">
    <property type="entry name" value="NAD(P)-linked oxidoreductase"/>
    <property type="match status" value="1"/>
</dbReference>
<dbReference type="GO" id="GO:0016491">
    <property type="term" value="F:oxidoreductase activity"/>
    <property type="evidence" value="ECO:0007669"/>
    <property type="project" value="UniProtKB-KW"/>
</dbReference>
<dbReference type="PANTHER" id="PTHR43625">
    <property type="entry name" value="AFLATOXIN B1 ALDEHYDE REDUCTASE"/>
    <property type="match status" value="1"/>
</dbReference>
<accession>A0A3A4K364</accession>
<evidence type="ECO:0000313" key="4">
    <source>
        <dbReference type="Proteomes" id="UP000266677"/>
    </source>
</evidence>
<feature type="domain" description="NADP-dependent oxidoreductase" evidence="2">
    <location>
        <begin position="27"/>
        <end position="298"/>
    </location>
</feature>
<dbReference type="PANTHER" id="PTHR43625:SF40">
    <property type="entry name" value="ALDO-KETO REDUCTASE YAKC [NADP(+)]"/>
    <property type="match status" value="1"/>
</dbReference>
<dbReference type="OrthoDB" id="9768793at2"/>
<dbReference type="InterPro" id="IPR020471">
    <property type="entry name" value="AKR"/>
</dbReference>
<dbReference type="InterPro" id="IPR023210">
    <property type="entry name" value="NADP_OxRdtase_dom"/>
</dbReference>
<evidence type="ECO:0000313" key="3">
    <source>
        <dbReference type="EMBL" id="RJO68456.1"/>
    </source>
</evidence>
<dbReference type="GO" id="GO:0005737">
    <property type="term" value="C:cytoplasm"/>
    <property type="evidence" value="ECO:0007669"/>
    <property type="project" value="TreeGrafter"/>
</dbReference>